<proteinExistence type="predicted"/>
<comment type="caution">
    <text evidence="1">The sequence shown here is derived from an EMBL/GenBank/DDBJ whole genome shotgun (WGS) entry which is preliminary data.</text>
</comment>
<dbReference type="InterPro" id="IPR002989">
    <property type="entry name" value="Mycobac_pentapep"/>
</dbReference>
<dbReference type="EMBL" id="JAOL01000175">
    <property type="protein sequence ID" value="EUA86354.1"/>
    <property type="molecule type" value="Genomic_DNA"/>
</dbReference>
<evidence type="ECO:0000313" key="1">
    <source>
        <dbReference type="EMBL" id="EUA86354.1"/>
    </source>
</evidence>
<evidence type="ECO:0000313" key="2">
    <source>
        <dbReference type="Proteomes" id="UP000020681"/>
    </source>
</evidence>
<name>A0ABN0QNR9_MYCUL</name>
<dbReference type="Pfam" id="PF01469">
    <property type="entry name" value="Pentapeptide_2"/>
    <property type="match status" value="2"/>
</dbReference>
<organism evidence="1 2">
    <name type="scientific">Mycobacterium ulcerans str. Harvey</name>
    <dbReference type="NCBI Taxonomy" id="1299332"/>
    <lineage>
        <taxon>Bacteria</taxon>
        <taxon>Bacillati</taxon>
        <taxon>Actinomycetota</taxon>
        <taxon>Actinomycetes</taxon>
        <taxon>Mycobacteriales</taxon>
        <taxon>Mycobacteriaceae</taxon>
        <taxon>Mycobacterium</taxon>
        <taxon>Mycobacterium ulcerans group</taxon>
    </lineage>
</organism>
<accession>A0ABN0QNR9</accession>
<dbReference type="Proteomes" id="UP000020681">
    <property type="component" value="Unassembled WGS sequence"/>
</dbReference>
<dbReference type="PANTHER" id="PTHR46766">
    <property type="entry name" value="GLUTAMINE-RICH PROTEIN 2"/>
    <property type="match status" value="1"/>
</dbReference>
<reference evidence="1 2" key="1">
    <citation type="submission" date="2014-01" db="EMBL/GenBank/DDBJ databases">
        <authorList>
            <person name="Dobos K."/>
            <person name="Lenaerts A."/>
            <person name="Ordway D."/>
            <person name="DeGroote M.A."/>
            <person name="Parker T."/>
            <person name="Sizemore C."/>
            <person name="Tallon L.J."/>
            <person name="Sadzewicz L.K."/>
            <person name="Sengamalay N."/>
            <person name="Fraser C.M."/>
            <person name="Hine E."/>
            <person name="Shefchek K.A."/>
            <person name="Das S.P."/>
            <person name="Tettelin H."/>
        </authorList>
    </citation>
    <scope>NUCLEOTIDE SEQUENCE [LARGE SCALE GENOMIC DNA]</scope>
    <source>
        <strain evidence="1 2">Harvey</strain>
    </source>
</reference>
<sequence>MGLFNSGDGNIGFFNSGSGNFGIANSGSFNTGIANAGLTNTGWFNSGLANTGWGNAGAYNSGGFNAGAYNTGSFNPGHVNIGWFNTGDTNTGLGNSGNINTGAFVSGDMNNGFFWRGTGQGLIGADYTITIPQIPLTIGGGGILNIPITGAITGLTVQSFTVHGVGSAATPIPVNLHLNVDGESGGATVSVHIPNTDVSFDVHVDGLPITLDLPLDSEVRPIVVPDIPISRIPIVLSLGSDSTSLNTAIGAGIGPISSPFRFSICRRRLASATRPIARRRDSSTRVPGCIGLRQRRRHPLRSVELRLLCLRTAELWRQPPLGYHQPGWRNLWRRQHQRPWPGDSRRYLRYRECRQSTVRSFPRGLRALAGCRVR</sequence>
<keyword evidence="2" id="KW-1185">Reference proteome</keyword>
<protein>
    <submittedName>
        <fullName evidence="1">Pentapeptide repeats family protein</fullName>
    </submittedName>
</protein>
<gene>
    <name evidence="1" type="ORF">I551_7207</name>
</gene>
<dbReference type="PANTHER" id="PTHR46766:SF1">
    <property type="entry name" value="GLUTAMINE-RICH PROTEIN 2"/>
    <property type="match status" value="1"/>
</dbReference>